<dbReference type="OMA" id="NEPIYKH"/>
<feature type="region of interest" description="Disordered" evidence="1">
    <location>
        <begin position="100"/>
        <end position="122"/>
    </location>
</feature>
<dbReference type="KEGG" id="kng:KNAG_0M02470"/>
<reference evidence="4" key="2">
    <citation type="submission" date="2012-08" db="EMBL/GenBank/DDBJ databases">
        <title>Genome sequence of Kazachstania naganishii.</title>
        <authorList>
            <person name="Gordon J.L."/>
            <person name="Armisen D."/>
            <person name="Proux-Wera E."/>
            <person name="OhEigeartaigh S.S."/>
            <person name="Byrne K.P."/>
            <person name="Wolfe K.H."/>
        </authorList>
    </citation>
    <scope>NUCLEOTIDE SEQUENCE [LARGE SCALE GENOMIC DNA]</scope>
    <source>
        <strain evidence="4">ATCC MYA-139 / BCRC 22969 / CBS 8797 / CCRC 22969 / KCTC 17520 / NBRC 10181 / NCYC 3082</strain>
    </source>
</reference>
<dbReference type="SMART" id="SM00456">
    <property type="entry name" value="WW"/>
    <property type="match status" value="2"/>
</dbReference>
<dbReference type="PANTHER" id="PTHR11864:SF0">
    <property type="entry name" value="PRP40 PRE-MRNA PROCESSING FACTOR 40 HOMOLOG A (YEAST)"/>
    <property type="match status" value="1"/>
</dbReference>
<dbReference type="InterPro" id="IPR039726">
    <property type="entry name" value="Prp40-like"/>
</dbReference>
<reference evidence="3 4" key="1">
    <citation type="journal article" date="2011" name="Proc. Natl. Acad. Sci. U.S.A.">
        <title>Evolutionary erosion of yeast sex chromosomes by mating-type switching accidents.</title>
        <authorList>
            <person name="Gordon J.L."/>
            <person name="Armisen D."/>
            <person name="Proux-Wera E."/>
            <person name="Oheigeartaigh S.S."/>
            <person name="Byrne K.P."/>
            <person name="Wolfe K.H."/>
        </authorList>
    </citation>
    <scope>NUCLEOTIDE SEQUENCE [LARGE SCALE GENOMIC DNA]</scope>
    <source>
        <strain evidence="4">ATCC MYA-139 / BCRC 22969 / CBS 8797 / CCRC 22969 / KCTC 17520 / NBRC 10181 / NCYC 3082</strain>
    </source>
</reference>
<dbReference type="EMBL" id="HE978326">
    <property type="protein sequence ID" value="CCK73100.1"/>
    <property type="molecule type" value="Genomic_DNA"/>
</dbReference>
<dbReference type="InterPro" id="IPR036517">
    <property type="entry name" value="FF_domain_sf"/>
</dbReference>
<dbReference type="Proteomes" id="UP000006310">
    <property type="component" value="Chromosome 13"/>
</dbReference>
<name>J7RE30_HUIN7</name>
<protein>
    <recommendedName>
        <fullName evidence="2">WW domain-containing protein</fullName>
    </recommendedName>
</protein>
<evidence type="ECO:0000256" key="1">
    <source>
        <dbReference type="SAM" id="MobiDB-lite"/>
    </source>
</evidence>
<dbReference type="STRING" id="1071383.J7RE30"/>
<dbReference type="GO" id="GO:0003723">
    <property type="term" value="F:RNA binding"/>
    <property type="evidence" value="ECO:0007669"/>
    <property type="project" value="EnsemblFungi"/>
</dbReference>
<feature type="domain" description="WW" evidence="2">
    <location>
        <begin position="1"/>
        <end position="31"/>
    </location>
</feature>
<evidence type="ECO:0000313" key="4">
    <source>
        <dbReference type="Proteomes" id="UP000006310"/>
    </source>
</evidence>
<evidence type="ECO:0000313" key="3">
    <source>
        <dbReference type="EMBL" id="CCK73100.1"/>
    </source>
</evidence>
<dbReference type="GO" id="GO:0071004">
    <property type="term" value="C:U2-type prespliceosome"/>
    <property type="evidence" value="ECO:0007669"/>
    <property type="project" value="EnsemblFungi"/>
</dbReference>
<dbReference type="PROSITE" id="PS50020">
    <property type="entry name" value="WW_DOMAIN_2"/>
    <property type="match status" value="2"/>
</dbReference>
<feature type="compositionally biased region" description="Polar residues" evidence="1">
    <location>
        <begin position="135"/>
        <end position="149"/>
    </location>
</feature>
<feature type="region of interest" description="Disordered" evidence="1">
    <location>
        <begin position="26"/>
        <end position="67"/>
    </location>
</feature>
<feature type="region of interest" description="Disordered" evidence="1">
    <location>
        <begin position="130"/>
        <end position="149"/>
    </location>
</feature>
<dbReference type="AlphaFoldDB" id="J7RE30"/>
<dbReference type="CDD" id="cd00201">
    <property type="entry name" value="WW"/>
    <property type="match status" value="2"/>
</dbReference>
<dbReference type="SUPFAM" id="SSF81698">
    <property type="entry name" value="FF domain"/>
    <property type="match status" value="3"/>
</dbReference>
<proteinExistence type="predicted"/>
<dbReference type="Gene3D" id="2.20.70.10">
    <property type="match status" value="2"/>
</dbReference>
<dbReference type="Pfam" id="PF00397">
    <property type="entry name" value="WW"/>
    <property type="match status" value="2"/>
</dbReference>
<dbReference type="Gene3D" id="1.10.10.440">
    <property type="entry name" value="FF domain"/>
    <property type="match status" value="3"/>
</dbReference>
<dbReference type="RefSeq" id="XP_022467344.1">
    <property type="nucleotide sequence ID" value="XM_022611115.1"/>
</dbReference>
<dbReference type="OrthoDB" id="187617at2759"/>
<sequence>MGKWEQARDPQGRVYYFNRETRKSQWEKPAEWEVTDDGAVAAGGAPTKKVEKATQGSSGEPVKGTWKSAKTKDGKVYFYNSATGKSSWTLPAGVQLEVAPKETATTESPRGAVEDSTSYDKPAHVKAVADKVPSDGSNLQTPSQQPFGKYDNQSVLLRVETSDRNVAEREFLAMLRDNQVDATWSFSKIVNEIGIQDPRYWLVTDDPLWKQQVFEKYLSSRTKEQLMKEHSEVSKFQAAFLKMLAGRKEIKSYTRWATARRILSEEPIYKHSVVSESIKRQTFLEYVEGLKKQRELEIERDKEQARTELRDYLNGVAFSPNDGSLLSWQQLLQNYLFENNKRFVANKHFVVLTHEDVLKEYLDIVDTYETKLRDALKEEKENQYTQDRMARDRFKKLLTRVDKQIKANTRWGDFYNTIKADPAFLGLVGRNGSSPLDLFLDKVEEKIVALRAQRSVAEHVLINSEYAGLDLSQLLEKRELVEALLARDLRLSDVERHNIPLIVDEMIKVRSEKLEQEKRTTKVSFKKFLQTRIVGKQEITIDWTHMQTQLTGAKEFTQLDDATKETIFNDFKTEFNASVKRTKRISDTQAGSRKRPLEKTGIVLDY</sequence>
<dbReference type="HOGENOM" id="CLU_005825_1_1_1"/>
<gene>
    <name evidence="3" type="primary">KNAG0M02470</name>
    <name evidence="3" type="ordered locus">KNAG_0M02470</name>
</gene>
<keyword evidence="4" id="KW-1185">Reference proteome</keyword>
<dbReference type="Pfam" id="PF01846">
    <property type="entry name" value="FF"/>
    <property type="match status" value="3"/>
</dbReference>
<dbReference type="PROSITE" id="PS01159">
    <property type="entry name" value="WW_DOMAIN_1"/>
    <property type="match status" value="2"/>
</dbReference>
<dbReference type="InterPro" id="IPR036020">
    <property type="entry name" value="WW_dom_sf"/>
</dbReference>
<accession>J7RE30</accession>
<dbReference type="InterPro" id="IPR001202">
    <property type="entry name" value="WW_dom"/>
</dbReference>
<feature type="domain" description="WW" evidence="2">
    <location>
        <begin position="60"/>
        <end position="93"/>
    </location>
</feature>
<dbReference type="GeneID" id="34528880"/>
<dbReference type="InterPro" id="IPR002713">
    <property type="entry name" value="FF_domain"/>
</dbReference>
<dbReference type="SUPFAM" id="SSF51045">
    <property type="entry name" value="WW domain"/>
    <property type="match status" value="2"/>
</dbReference>
<dbReference type="GO" id="GO:0005685">
    <property type="term" value="C:U1 snRNP"/>
    <property type="evidence" value="ECO:0007669"/>
    <property type="project" value="EnsemblFungi"/>
</dbReference>
<dbReference type="eggNOG" id="KOG0152">
    <property type="taxonomic scope" value="Eukaryota"/>
</dbReference>
<evidence type="ECO:0000259" key="2">
    <source>
        <dbReference type="PROSITE" id="PS50020"/>
    </source>
</evidence>
<organism evidence="3 4">
    <name type="scientific">Huiozyma naganishii (strain ATCC MYA-139 / BCRC 22969 / CBS 8797 / KCTC 17520 / NBRC 10181 / NCYC 3082 / Yp74L-3)</name>
    <name type="common">Yeast</name>
    <name type="synonym">Kazachstania naganishii</name>
    <dbReference type="NCBI Taxonomy" id="1071383"/>
    <lineage>
        <taxon>Eukaryota</taxon>
        <taxon>Fungi</taxon>
        <taxon>Dikarya</taxon>
        <taxon>Ascomycota</taxon>
        <taxon>Saccharomycotina</taxon>
        <taxon>Saccharomycetes</taxon>
        <taxon>Saccharomycetales</taxon>
        <taxon>Saccharomycetaceae</taxon>
        <taxon>Huiozyma</taxon>
    </lineage>
</organism>
<dbReference type="SMART" id="SM00441">
    <property type="entry name" value="FF"/>
    <property type="match status" value="3"/>
</dbReference>
<dbReference type="PANTHER" id="PTHR11864">
    <property type="entry name" value="PRE-MRNA-PROCESSING PROTEIN PRP40"/>
    <property type="match status" value="1"/>
</dbReference>
<dbReference type="GO" id="GO:0045292">
    <property type="term" value="P:mRNA cis splicing, via spliceosome"/>
    <property type="evidence" value="ECO:0007669"/>
    <property type="project" value="InterPro"/>
</dbReference>